<organism evidence="2 3">
    <name type="scientific">Neurospora hispaniola</name>
    <dbReference type="NCBI Taxonomy" id="588809"/>
    <lineage>
        <taxon>Eukaryota</taxon>
        <taxon>Fungi</taxon>
        <taxon>Dikarya</taxon>
        <taxon>Ascomycota</taxon>
        <taxon>Pezizomycotina</taxon>
        <taxon>Sordariomycetes</taxon>
        <taxon>Sordariomycetidae</taxon>
        <taxon>Sordariales</taxon>
        <taxon>Sordariaceae</taxon>
        <taxon>Neurospora</taxon>
    </lineage>
</organism>
<name>A0AAJ0MVR7_9PEZI</name>
<evidence type="ECO:0000313" key="3">
    <source>
        <dbReference type="Proteomes" id="UP001285908"/>
    </source>
</evidence>
<comment type="caution">
    <text evidence="2">The sequence shown here is derived from an EMBL/GenBank/DDBJ whole genome shotgun (WGS) entry which is preliminary data.</text>
</comment>
<dbReference type="AlphaFoldDB" id="A0AAJ0MVR7"/>
<dbReference type="RefSeq" id="XP_062697651.1">
    <property type="nucleotide sequence ID" value="XM_062838016.1"/>
</dbReference>
<proteinExistence type="predicted"/>
<protein>
    <submittedName>
        <fullName evidence="2">Uncharacterized protein</fullName>
    </submittedName>
</protein>
<accession>A0AAJ0MVR7</accession>
<dbReference type="GeneID" id="87875638"/>
<keyword evidence="3" id="KW-1185">Reference proteome</keyword>
<reference evidence="2 3" key="1">
    <citation type="journal article" date="2023" name="Mol. Phylogenet. Evol.">
        <title>Genome-scale phylogeny and comparative genomics of the fungal order Sordariales.</title>
        <authorList>
            <person name="Hensen N."/>
            <person name="Bonometti L."/>
            <person name="Westerberg I."/>
            <person name="Brannstrom I.O."/>
            <person name="Guillou S."/>
            <person name="Cros-Aarteil S."/>
            <person name="Calhoun S."/>
            <person name="Haridas S."/>
            <person name="Kuo A."/>
            <person name="Mondo S."/>
            <person name="Pangilinan J."/>
            <person name="Riley R."/>
            <person name="LaButti K."/>
            <person name="Andreopoulos B."/>
            <person name="Lipzen A."/>
            <person name="Chen C."/>
            <person name="Yan M."/>
            <person name="Daum C."/>
            <person name="Ng V."/>
            <person name="Clum A."/>
            <person name="Steindorff A."/>
            <person name="Ohm R.A."/>
            <person name="Martin F."/>
            <person name="Silar P."/>
            <person name="Natvig D.O."/>
            <person name="Lalanne C."/>
            <person name="Gautier V."/>
            <person name="Ament-Velasquez S.L."/>
            <person name="Kruys A."/>
            <person name="Hutchinson M.I."/>
            <person name="Powell A.J."/>
            <person name="Barry K."/>
            <person name="Miller A.N."/>
            <person name="Grigoriev I.V."/>
            <person name="Debuchy R."/>
            <person name="Gladieux P."/>
            <person name="Hiltunen Thoren M."/>
            <person name="Johannesson H."/>
        </authorList>
    </citation>
    <scope>NUCLEOTIDE SEQUENCE [LARGE SCALE GENOMIC DNA]</scope>
    <source>
        <strain evidence="2 3">FGSC 10403</strain>
    </source>
</reference>
<feature type="region of interest" description="Disordered" evidence="1">
    <location>
        <begin position="52"/>
        <end position="76"/>
    </location>
</feature>
<sequence>MTERAQKDFLLSFVHCNLATPGNPPQLNLRFTSVQFHLSNTSDSIQLNILNRSPTGDWNKKTQSRRQSSDPTSGRGQYPLPQYLTYLLVIYYHQELLVPAKVEATYLEAKKAGLQLALLLGHSGCCPPRHCAGVGLQVSSISRPVSQLQLPIIVVIIVKHPRVIVRPAHVHIDSGLWYELQPRSFDQPRPPKPTPSTARSSEPSNQLQATRP</sequence>
<evidence type="ECO:0000256" key="1">
    <source>
        <dbReference type="SAM" id="MobiDB-lite"/>
    </source>
</evidence>
<dbReference type="EMBL" id="JAULSX010000001">
    <property type="protein sequence ID" value="KAK3500018.1"/>
    <property type="molecule type" value="Genomic_DNA"/>
</dbReference>
<feature type="compositionally biased region" description="Polar residues" evidence="1">
    <location>
        <begin position="195"/>
        <end position="212"/>
    </location>
</feature>
<feature type="region of interest" description="Disordered" evidence="1">
    <location>
        <begin position="183"/>
        <end position="212"/>
    </location>
</feature>
<dbReference type="Proteomes" id="UP001285908">
    <property type="component" value="Unassembled WGS sequence"/>
</dbReference>
<feature type="compositionally biased region" description="Polar residues" evidence="1">
    <location>
        <begin position="65"/>
        <end position="75"/>
    </location>
</feature>
<gene>
    <name evidence="2" type="ORF">B0T23DRAFT_392550</name>
</gene>
<evidence type="ECO:0000313" key="2">
    <source>
        <dbReference type="EMBL" id="KAK3500018.1"/>
    </source>
</evidence>